<feature type="region of interest" description="Disordered" evidence="1">
    <location>
        <begin position="1"/>
        <end position="22"/>
    </location>
</feature>
<keyword evidence="3" id="KW-1185">Reference proteome</keyword>
<proteinExistence type="predicted"/>
<gene>
    <name evidence="2" type="ORF">NBR_LOCUS18228</name>
</gene>
<dbReference type="WBParaSite" id="NBR_0001822701-mRNA-1">
    <property type="protein sequence ID" value="NBR_0001822701-mRNA-1"/>
    <property type="gene ID" value="NBR_0001822701"/>
</dbReference>
<evidence type="ECO:0000313" key="3">
    <source>
        <dbReference type="Proteomes" id="UP000271162"/>
    </source>
</evidence>
<protein>
    <submittedName>
        <fullName evidence="4">Anoct_dimer domain-containing protein</fullName>
    </submittedName>
</protein>
<dbReference type="Proteomes" id="UP000271162">
    <property type="component" value="Unassembled WGS sequence"/>
</dbReference>
<sequence length="169" mass="19108">MQGSGAQEPATEDDMTTPYGALERDKMAVWHLNKRGSSTKAKEDGATIMKDDAISSSHQILGRGERDQNPFERNTTTIFEDQKVARDEISRNPARSIRKLAKSAIRNENIKIGEMQKDDGSDPRGDELDRILFTDQKIFAVKMHAIKRNFRQEDLAEPSSSKEFIFYGS</sequence>
<name>A0A0N4YM52_NIPBR</name>
<evidence type="ECO:0000256" key="1">
    <source>
        <dbReference type="SAM" id="MobiDB-lite"/>
    </source>
</evidence>
<dbReference type="EMBL" id="UYSL01023263">
    <property type="protein sequence ID" value="VDL81949.1"/>
    <property type="molecule type" value="Genomic_DNA"/>
</dbReference>
<reference evidence="4" key="1">
    <citation type="submission" date="2017-02" db="UniProtKB">
        <authorList>
            <consortium name="WormBaseParasite"/>
        </authorList>
    </citation>
    <scope>IDENTIFICATION</scope>
</reference>
<reference evidence="2 3" key="2">
    <citation type="submission" date="2018-11" db="EMBL/GenBank/DDBJ databases">
        <authorList>
            <consortium name="Pathogen Informatics"/>
        </authorList>
    </citation>
    <scope>NUCLEOTIDE SEQUENCE [LARGE SCALE GENOMIC DNA]</scope>
</reference>
<feature type="region of interest" description="Disordered" evidence="1">
    <location>
        <begin position="34"/>
        <end position="74"/>
    </location>
</feature>
<dbReference type="AlphaFoldDB" id="A0A0N4YM52"/>
<evidence type="ECO:0000313" key="2">
    <source>
        <dbReference type="EMBL" id="VDL81949.1"/>
    </source>
</evidence>
<evidence type="ECO:0000313" key="4">
    <source>
        <dbReference type="WBParaSite" id="NBR_0001822701-mRNA-1"/>
    </source>
</evidence>
<accession>A0A0N4YM52</accession>
<feature type="compositionally biased region" description="Basic and acidic residues" evidence="1">
    <location>
        <begin position="40"/>
        <end position="53"/>
    </location>
</feature>
<organism evidence="4">
    <name type="scientific">Nippostrongylus brasiliensis</name>
    <name type="common">Rat hookworm</name>
    <dbReference type="NCBI Taxonomy" id="27835"/>
    <lineage>
        <taxon>Eukaryota</taxon>
        <taxon>Metazoa</taxon>
        <taxon>Ecdysozoa</taxon>
        <taxon>Nematoda</taxon>
        <taxon>Chromadorea</taxon>
        <taxon>Rhabditida</taxon>
        <taxon>Rhabditina</taxon>
        <taxon>Rhabditomorpha</taxon>
        <taxon>Strongyloidea</taxon>
        <taxon>Heligmosomidae</taxon>
        <taxon>Nippostrongylus</taxon>
    </lineage>
</organism>